<evidence type="ECO:0000256" key="1">
    <source>
        <dbReference type="SAM" id="MobiDB-lite"/>
    </source>
</evidence>
<feature type="region of interest" description="Disordered" evidence="1">
    <location>
        <begin position="1"/>
        <end position="20"/>
    </location>
</feature>
<dbReference type="Pfam" id="PF00118">
    <property type="entry name" value="Cpn60_TCP1"/>
    <property type="match status" value="1"/>
</dbReference>
<sequence>MSSSSRMIPKQEFSLERETHDSPQLRDALSVLLDITSSAQGPWGKIKMVQNSLGGHITMTSTSKRLFSSISISKPVIRLIITAAQGHLATYDDAGLFIVKFATHLIIRSLESDINRKLLPEIYEKFLHLITLLLDPSSCPFIIKTDIGNVDFMLCCVKSIIQSKPLIRLQGSKLTIVAKLLLEVFLNILPKEVTSTYILDNIHFIYSEGVCAEKSFCTNGLLIDFPEVSSLRVCKLSPRTVMHDGKKRVKVAIIIVSMSGDVEEVMETKYEWESNLNPGMILFERHKEFCTSLEKQDVGLVLCQKVIHPKLKSQLTQSGIIVVDRLGLQQTKLVLKLTDAVPVVSVLTRLGQESFGYVDNIEHEIVFNKSYLRLKRNDKTLATLFLCHSEEEQLQEFKEVCHTALTSLYQLLHNPYVLCGGGCWQTSLGQFIQWKVHDDMESLQQELECSSTVLSAAAQIFSNCLQEAALHSFHRDGGHMIDECGHLYINQVGHHSKYCCCRLRAMVDNGHIQYVFLKEKLDLKFSFTKMDNQEILDIIKSRGMILDNFSACLNAFKTAVLTACTVLKIGQYIHDAN</sequence>
<dbReference type="SUPFAM" id="SSF52029">
    <property type="entry name" value="GroEL apical domain-like"/>
    <property type="match status" value="1"/>
</dbReference>
<reference evidence="2 3" key="1">
    <citation type="submission" date="2024-11" db="EMBL/GenBank/DDBJ databases">
        <title>Chromosome-level genome assembly of the freshwater bivalve Anodonta woodiana.</title>
        <authorList>
            <person name="Chen X."/>
        </authorList>
    </citation>
    <scope>NUCLEOTIDE SEQUENCE [LARGE SCALE GENOMIC DNA]</scope>
    <source>
        <strain evidence="2">MN2024</strain>
        <tissue evidence="2">Gills</tissue>
    </source>
</reference>
<keyword evidence="3" id="KW-1185">Reference proteome</keyword>
<dbReference type="InterPro" id="IPR027409">
    <property type="entry name" value="GroEL-like_apical_dom_sf"/>
</dbReference>
<dbReference type="InterPro" id="IPR002423">
    <property type="entry name" value="Cpn60/GroEL/TCP-1"/>
</dbReference>
<evidence type="ECO:0000313" key="2">
    <source>
        <dbReference type="EMBL" id="KAL3873129.1"/>
    </source>
</evidence>
<name>A0ABD3WGR7_SINWO</name>
<dbReference type="EMBL" id="JBJQND010000006">
    <property type="protein sequence ID" value="KAL3873129.1"/>
    <property type="molecule type" value="Genomic_DNA"/>
</dbReference>
<dbReference type="Gene3D" id="1.10.560.10">
    <property type="entry name" value="GroEL-like equatorial domain"/>
    <property type="match status" value="1"/>
</dbReference>
<proteinExistence type="predicted"/>
<dbReference type="AlphaFoldDB" id="A0ABD3WGR7"/>
<comment type="caution">
    <text evidence="2">The sequence shown here is derived from an EMBL/GenBank/DDBJ whole genome shotgun (WGS) entry which is preliminary data.</text>
</comment>
<gene>
    <name evidence="2" type="ORF">ACJMK2_036284</name>
</gene>
<organism evidence="2 3">
    <name type="scientific">Sinanodonta woodiana</name>
    <name type="common">Chinese pond mussel</name>
    <name type="synonym">Anodonta woodiana</name>
    <dbReference type="NCBI Taxonomy" id="1069815"/>
    <lineage>
        <taxon>Eukaryota</taxon>
        <taxon>Metazoa</taxon>
        <taxon>Spiralia</taxon>
        <taxon>Lophotrochozoa</taxon>
        <taxon>Mollusca</taxon>
        <taxon>Bivalvia</taxon>
        <taxon>Autobranchia</taxon>
        <taxon>Heteroconchia</taxon>
        <taxon>Palaeoheterodonta</taxon>
        <taxon>Unionida</taxon>
        <taxon>Unionoidea</taxon>
        <taxon>Unionidae</taxon>
        <taxon>Unioninae</taxon>
        <taxon>Sinanodonta</taxon>
    </lineage>
</organism>
<evidence type="ECO:0008006" key="4">
    <source>
        <dbReference type="Google" id="ProtNLM"/>
    </source>
</evidence>
<dbReference type="InterPro" id="IPR028790">
    <property type="entry name" value="MKKS"/>
</dbReference>
<accession>A0ABD3WGR7</accession>
<dbReference type="PANTHER" id="PTHR46787:SF1">
    <property type="entry name" value="MOLECULAR CHAPERONE MKKS"/>
    <property type="match status" value="1"/>
</dbReference>
<dbReference type="PANTHER" id="PTHR46787">
    <property type="entry name" value="SYNDROMES PUTATIVE CHAPERONIN-RELATED"/>
    <property type="match status" value="1"/>
</dbReference>
<evidence type="ECO:0000313" key="3">
    <source>
        <dbReference type="Proteomes" id="UP001634394"/>
    </source>
</evidence>
<dbReference type="Gene3D" id="3.30.260.10">
    <property type="entry name" value="TCP-1-like chaperonin intermediate domain"/>
    <property type="match status" value="1"/>
</dbReference>
<protein>
    <recommendedName>
        <fullName evidence="4">McKusick-Kaufman syndrome</fullName>
    </recommendedName>
</protein>
<dbReference type="Proteomes" id="UP001634394">
    <property type="component" value="Unassembled WGS sequence"/>
</dbReference>
<dbReference type="InterPro" id="IPR027413">
    <property type="entry name" value="GROEL-like_equatorial_sf"/>
</dbReference>
<dbReference type="InterPro" id="IPR027410">
    <property type="entry name" value="TCP-1-like_intermed_sf"/>
</dbReference>
<dbReference type="Gene3D" id="3.50.7.10">
    <property type="entry name" value="GroEL"/>
    <property type="match status" value="1"/>
</dbReference>
<dbReference type="SUPFAM" id="SSF48592">
    <property type="entry name" value="GroEL equatorial domain-like"/>
    <property type="match status" value="1"/>
</dbReference>
<dbReference type="EMBL" id="JBJQND010000006">
    <property type="protein sequence ID" value="KAL3873130.1"/>
    <property type="molecule type" value="Genomic_DNA"/>
</dbReference>